<sequence>CLNECVTARCQSRALWPVHCCNTSPLPLRHVRNALTEDTIKLVRRRVSQWGHPNGELYCARSSCLTPLPRSQGPRALCPECECHTCRSCRNFTHIGSCTPN</sequence>
<proteinExistence type="predicted"/>
<organism evidence="1 2">
    <name type="scientific">Aureobasidium namibiae CBS 147.97</name>
    <dbReference type="NCBI Taxonomy" id="1043004"/>
    <lineage>
        <taxon>Eukaryota</taxon>
        <taxon>Fungi</taxon>
        <taxon>Dikarya</taxon>
        <taxon>Ascomycota</taxon>
        <taxon>Pezizomycotina</taxon>
        <taxon>Dothideomycetes</taxon>
        <taxon>Dothideomycetidae</taxon>
        <taxon>Dothideales</taxon>
        <taxon>Saccotheciaceae</taxon>
        <taxon>Aureobasidium</taxon>
    </lineage>
</organism>
<dbReference type="RefSeq" id="XP_013422993.1">
    <property type="nucleotide sequence ID" value="XM_013567539.1"/>
</dbReference>
<dbReference type="GeneID" id="25408066"/>
<reference evidence="1 2" key="1">
    <citation type="journal article" date="2014" name="BMC Genomics">
        <title>Genome sequencing of four Aureobasidium pullulans varieties: biotechnological potential, stress tolerance, and description of new species.</title>
        <authorList>
            <person name="Gostin Ar C."/>
            <person name="Ohm R.A."/>
            <person name="Kogej T."/>
            <person name="Sonjak S."/>
            <person name="Turk M."/>
            <person name="Zajc J."/>
            <person name="Zalar P."/>
            <person name="Grube M."/>
            <person name="Sun H."/>
            <person name="Han J."/>
            <person name="Sharma A."/>
            <person name="Chiniquy J."/>
            <person name="Ngan C.Y."/>
            <person name="Lipzen A."/>
            <person name="Barry K."/>
            <person name="Grigoriev I.V."/>
            <person name="Gunde-Cimerman N."/>
        </authorList>
    </citation>
    <scope>NUCLEOTIDE SEQUENCE [LARGE SCALE GENOMIC DNA]</scope>
    <source>
        <strain evidence="1 2">CBS 147.97</strain>
    </source>
</reference>
<dbReference type="EMBL" id="KL584725">
    <property type="protein sequence ID" value="KEQ68913.1"/>
    <property type="molecule type" value="Genomic_DNA"/>
</dbReference>
<dbReference type="STRING" id="1043004.A0A074W7P8"/>
<dbReference type="Proteomes" id="UP000027730">
    <property type="component" value="Unassembled WGS sequence"/>
</dbReference>
<evidence type="ECO:0000313" key="1">
    <source>
        <dbReference type="EMBL" id="KEQ68913.1"/>
    </source>
</evidence>
<evidence type="ECO:0000313" key="2">
    <source>
        <dbReference type="Proteomes" id="UP000027730"/>
    </source>
</evidence>
<protein>
    <recommendedName>
        <fullName evidence="3">IBR domain-containing protein</fullName>
    </recommendedName>
</protein>
<keyword evidence="2" id="KW-1185">Reference proteome</keyword>
<accession>A0A074W7P8</accession>
<dbReference type="HOGENOM" id="CLU_2298235_0_0_1"/>
<evidence type="ECO:0008006" key="3">
    <source>
        <dbReference type="Google" id="ProtNLM"/>
    </source>
</evidence>
<gene>
    <name evidence="1" type="ORF">M436DRAFT_21405</name>
</gene>
<feature type="non-terminal residue" evidence="1">
    <location>
        <position position="101"/>
    </location>
</feature>
<name>A0A074W7P8_9PEZI</name>
<dbReference type="AlphaFoldDB" id="A0A074W7P8"/>
<feature type="non-terminal residue" evidence="1">
    <location>
        <position position="1"/>
    </location>
</feature>